<evidence type="ECO:0000313" key="2">
    <source>
        <dbReference type="EMBL" id="CCH89174.1"/>
    </source>
</evidence>
<sequence length="215" mass="23022">MLEACRHAPSTTHAHSVSGRLPAAAVLRACQFLRHPGQCPRPTSGRLATTGAMRLLLASHSPKALRSATPRDLLLSAAGPLTERQRRDCCPCQGLGARTLGLRVGQGRRARTVVGALLSVGTVKSMFLRQLVPDPGHEFRVMGGTDRKMNLRLETVICPQRRNYRQTADHPARLSVHGPAPLASTGRARDGCTLGPDGCRLELGASSSACNGERR</sequence>
<feature type="region of interest" description="Disordered" evidence="1">
    <location>
        <begin position="166"/>
        <end position="189"/>
    </location>
</feature>
<keyword evidence="3" id="KW-1185">Reference proteome</keyword>
<dbReference type="KEGG" id="mmar:MODMU_3767"/>
<gene>
    <name evidence="2" type="ordered locus">MODMU_3767</name>
</gene>
<reference evidence="2 3" key="1">
    <citation type="journal article" date="2012" name="J. Bacteriol.">
        <title>Genome Sequence of Radiation-Resistant Modestobacter marinus Strain BC501, a Representative Actinobacterium That Thrives on Calcareous Stone Surfaces.</title>
        <authorList>
            <person name="Normand P."/>
            <person name="Gury J."/>
            <person name="Pujic P."/>
            <person name="Chouaia B."/>
            <person name="Crotti E."/>
            <person name="Brusetti L."/>
            <person name="Daffonchio D."/>
            <person name="Vacherie B."/>
            <person name="Barbe V."/>
            <person name="Medigue C."/>
            <person name="Calteau A."/>
            <person name="Ghodhbane-Gtari F."/>
            <person name="Essoussi I."/>
            <person name="Nouioui I."/>
            <person name="Abbassi-Ghozzi I."/>
            <person name="Gtari M."/>
        </authorList>
    </citation>
    <scope>NUCLEOTIDE SEQUENCE [LARGE SCALE GENOMIC DNA]</scope>
    <source>
        <strain evidence="3">BC 501</strain>
    </source>
</reference>
<accession>I4F0L1</accession>
<name>I4F0L1_MODI5</name>
<dbReference type="EMBL" id="FO203431">
    <property type="protein sequence ID" value="CCH89174.1"/>
    <property type="molecule type" value="Genomic_DNA"/>
</dbReference>
<dbReference type="Proteomes" id="UP000006461">
    <property type="component" value="Chromosome"/>
</dbReference>
<evidence type="ECO:0000256" key="1">
    <source>
        <dbReference type="SAM" id="MobiDB-lite"/>
    </source>
</evidence>
<organism evidence="2 3">
    <name type="scientific">Modestobacter italicus (strain DSM 44449 / CECT 9708 / BC 501)</name>
    <dbReference type="NCBI Taxonomy" id="2732864"/>
    <lineage>
        <taxon>Bacteria</taxon>
        <taxon>Bacillati</taxon>
        <taxon>Actinomycetota</taxon>
        <taxon>Actinomycetes</taxon>
        <taxon>Geodermatophilales</taxon>
        <taxon>Geodermatophilaceae</taxon>
        <taxon>Modestobacter</taxon>
    </lineage>
</organism>
<dbReference type="STRING" id="477641.MODMU_3767"/>
<protein>
    <submittedName>
        <fullName evidence="2">Uncharacterized protein</fullName>
    </submittedName>
</protein>
<proteinExistence type="predicted"/>
<evidence type="ECO:0000313" key="3">
    <source>
        <dbReference type="Proteomes" id="UP000006461"/>
    </source>
</evidence>
<dbReference type="HOGENOM" id="CLU_1282018_0_0_11"/>
<dbReference type="AlphaFoldDB" id="I4F0L1"/>